<organism evidence="12 13">
    <name type="scientific">Aquibacillus albus</name>
    <dbReference type="NCBI Taxonomy" id="1168171"/>
    <lineage>
        <taxon>Bacteria</taxon>
        <taxon>Bacillati</taxon>
        <taxon>Bacillota</taxon>
        <taxon>Bacilli</taxon>
        <taxon>Bacillales</taxon>
        <taxon>Bacillaceae</taxon>
        <taxon>Aquibacillus</taxon>
    </lineage>
</organism>
<keyword evidence="6 8" id="KW-0326">Glycosidase</keyword>
<feature type="domain" description="Glycosyl hydrolase family 32 N-terminal" evidence="10">
    <location>
        <begin position="34"/>
        <end position="325"/>
    </location>
</feature>
<comment type="function">
    <text evidence="9">Enables the bacterium to metabolize sucrose as a sole carbon source.</text>
</comment>
<dbReference type="SMART" id="SM00640">
    <property type="entry name" value="Glyco_32"/>
    <property type="match status" value="1"/>
</dbReference>
<reference evidence="12 13" key="1">
    <citation type="submission" date="2021-01" db="EMBL/GenBank/DDBJ databases">
        <title>Genomic Encyclopedia of Type Strains, Phase IV (KMG-IV): sequencing the most valuable type-strain genomes for metagenomic binning, comparative biology and taxonomic classification.</title>
        <authorList>
            <person name="Goeker M."/>
        </authorList>
    </citation>
    <scope>NUCLEOTIDE SEQUENCE [LARGE SCALE GENOMIC DNA]</scope>
    <source>
        <strain evidence="12 13">DSM 23711</strain>
    </source>
</reference>
<comment type="pathway">
    <text evidence="1 9">Glycan biosynthesis; sucrose metabolism.</text>
</comment>
<name>A0ABS2MW77_9BACI</name>
<evidence type="ECO:0000256" key="9">
    <source>
        <dbReference type="RuleBase" id="RU365015"/>
    </source>
</evidence>
<evidence type="ECO:0000256" key="3">
    <source>
        <dbReference type="ARBA" id="ARBA00012758"/>
    </source>
</evidence>
<dbReference type="RefSeq" id="WP_204497576.1">
    <property type="nucleotide sequence ID" value="NZ_JAFBDR010000002.1"/>
</dbReference>
<dbReference type="InterPro" id="IPR013320">
    <property type="entry name" value="ConA-like_dom_sf"/>
</dbReference>
<keyword evidence="9" id="KW-0119">Carbohydrate metabolism</keyword>
<dbReference type="CDD" id="cd08996">
    <property type="entry name" value="GH32_FFase"/>
    <property type="match status" value="1"/>
</dbReference>
<evidence type="ECO:0000256" key="8">
    <source>
        <dbReference type="RuleBase" id="RU362110"/>
    </source>
</evidence>
<dbReference type="PANTHER" id="PTHR43101">
    <property type="entry name" value="BETA-FRUCTOSIDASE"/>
    <property type="match status" value="1"/>
</dbReference>
<comment type="subcellular location">
    <subcellularLocation>
        <location evidence="9">Cytoplasm</location>
    </subcellularLocation>
</comment>
<gene>
    <name evidence="12" type="ORF">JOC48_000626</name>
</gene>
<evidence type="ECO:0000256" key="1">
    <source>
        <dbReference type="ARBA" id="ARBA00004914"/>
    </source>
</evidence>
<dbReference type="PANTHER" id="PTHR43101:SF1">
    <property type="entry name" value="BETA-FRUCTOSIDASE"/>
    <property type="match status" value="1"/>
</dbReference>
<dbReference type="InterPro" id="IPR051214">
    <property type="entry name" value="GH32_Enzymes"/>
</dbReference>
<comment type="catalytic activity">
    <reaction evidence="8">
        <text>Hydrolysis of terminal non-reducing beta-D-fructofuranoside residues in beta-D-fructofuranosides.</text>
        <dbReference type="EC" id="3.2.1.26"/>
    </reaction>
</comment>
<evidence type="ECO:0000313" key="13">
    <source>
        <dbReference type="Proteomes" id="UP001296943"/>
    </source>
</evidence>
<sequence length="487" mass="55375">MKAFSEQEVIQQAMDSVLKASARVEKCPHRLGYHFMAPAFWINDPNGFIQFDGEYHLFYQHHPYSADWGPMHWGHAKSKDLVYWEHLPIALAPKANEGCFSGSAVDDNGIFTLIYTEHDSNRSPRQVQCLATSEDGINFEKYIKNPVISGPPPGESDDFRDPKVWKYEDLWYMVIGSGIDGKGKVLLYKSEDLKNWKYVGVVLESDGSQGYMWECPDLFPLEEDKFVLIVSPMGMAEVGRKNIYFIGDFNYETGKFIPESSGELDYGFDFYAAQTLLDDKGRRIVIGWMDMWGATMPSKENGWAGAMSLPREISLHPDGKLTFKPIPELKKLRKKQNQFKDIILDNNSNRFLEDIKGGGLEVIVDIDLSRTSSTMFGMILRASDNQLEQTRVIFNQKTKELTVNRNKSGKGDGGIYGHTLEGCLEKNLKLHIFVDRSSVEIFANDGQVVMSNRIYPDPTSINLDFFKTYGEVYVTTLDVWELSSVWG</sequence>
<dbReference type="EMBL" id="JAFBDR010000002">
    <property type="protein sequence ID" value="MBM7570148.1"/>
    <property type="molecule type" value="Genomic_DNA"/>
</dbReference>
<evidence type="ECO:0000256" key="5">
    <source>
        <dbReference type="ARBA" id="ARBA00022801"/>
    </source>
</evidence>
<dbReference type="NCBIfam" id="TIGR01322">
    <property type="entry name" value="scrB_fam"/>
    <property type="match status" value="1"/>
</dbReference>
<dbReference type="Proteomes" id="UP001296943">
    <property type="component" value="Unassembled WGS sequence"/>
</dbReference>
<dbReference type="EC" id="3.2.1.26" evidence="3 8"/>
<dbReference type="InterPro" id="IPR023296">
    <property type="entry name" value="Glyco_hydro_beta-prop_sf"/>
</dbReference>
<evidence type="ECO:0000259" key="11">
    <source>
        <dbReference type="Pfam" id="PF08244"/>
    </source>
</evidence>
<evidence type="ECO:0000313" key="12">
    <source>
        <dbReference type="EMBL" id="MBM7570148.1"/>
    </source>
</evidence>
<dbReference type="Gene3D" id="2.60.120.560">
    <property type="entry name" value="Exo-inulinase, domain 1"/>
    <property type="match status" value="1"/>
</dbReference>
<evidence type="ECO:0000256" key="4">
    <source>
        <dbReference type="ARBA" id="ARBA00019623"/>
    </source>
</evidence>
<dbReference type="SUPFAM" id="SSF75005">
    <property type="entry name" value="Arabinanase/levansucrase/invertase"/>
    <property type="match status" value="1"/>
</dbReference>
<keyword evidence="13" id="KW-1185">Reference proteome</keyword>
<dbReference type="InterPro" id="IPR006232">
    <property type="entry name" value="Suc6P_hydrolase"/>
</dbReference>
<dbReference type="Pfam" id="PF08244">
    <property type="entry name" value="Glyco_hydro_32C"/>
    <property type="match status" value="1"/>
</dbReference>
<dbReference type="InterPro" id="IPR013148">
    <property type="entry name" value="Glyco_hydro_32_N"/>
</dbReference>
<proteinExistence type="inferred from homology"/>
<dbReference type="InterPro" id="IPR001362">
    <property type="entry name" value="Glyco_hydro_32"/>
</dbReference>
<evidence type="ECO:0000256" key="2">
    <source>
        <dbReference type="ARBA" id="ARBA00009902"/>
    </source>
</evidence>
<evidence type="ECO:0000259" key="10">
    <source>
        <dbReference type="Pfam" id="PF00251"/>
    </source>
</evidence>
<comment type="caution">
    <text evidence="12">The sequence shown here is derived from an EMBL/GenBank/DDBJ whole genome shotgun (WGS) entry which is preliminary data.</text>
</comment>
<dbReference type="GO" id="GO:0004564">
    <property type="term" value="F:beta-fructofuranosidase activity"/>
    <property type="evidence" value="ECO:0007669"/>
    <property type="project" value="UniProtKB-EC"/>
</dbReference>
<keyword evidence="9" id="KW-0963">Cytoplasm</keyword>
<protein>
    <recommendedName>
        <fullName evidence="4 8">Sucrose-6-phosphate hydrolase</fullName>
        <ecNumber evidence="3 8">3.2.1.26</ecNumber>
    </recommendedName>
    <alternativeName>
        <fullName evidence="7 9">Invertase</fullName>
    </alternativeName>
</protein>
<accession>A0ABS2MW77</accession>
<dbReference type="SUPFAM" id="SSF49899">
    <property type="entry name" value="Concanavalin A-like lectins/glucanases"/>
    <property type="match status" value="1"/>
</dbReference>
<dbReference type="InterPro" id="IPR013189">
    <property type="entry name" value="Glyco_hydro_32_C"/>
</dbReference>
<dbReference type="Pfam" id="PF00251">
    <property type="entry name" value="Glyco_hydro_32N"/>
    <property type="match status" value="1"/>
</dbReference>
<dbReference type="Gene3D" id="2.115.10.20">
    <property type="entry name" value="Glycosyl hydrolase domain, family 43"/>
    <property type="match status" value="1"/>
</dbReference>
<evidence type="ECO:0000256" key="7">
    <source>
        <dbReference type="ARBA" id="ARBA00033367"/>
    </source>
</evidence>
<comment type="similarity">
    <text evidence="2 8">Belongs to the glycosyl hydrolase 32 family.</text>
</comment>
<feature type="domain" description="Glycosyl hydrolase family 32 C-terminal" evidence="11">
    <location>
        <begin position="328"/>
        <end position="481"/>
    </location>
</feature>
<keyword evidence="5 8" id="KW-0378">Hydrolase</keyword>
<evidence type="ECO:0000256" key="6">
    <source>
        <dbReference type="ARBA" id="ARBA00023295"/>
    </source>
</evidence>